<keyword evidence="8 15" id="KW-0863">Zinc-finger</keyword>
<comment type="subcellular location">
    <subcellularLocation>
        <location evidence="1">Nucleus</location>
    </subcellularLocation>
</comment>
<dbReference type="Gene3D" id="3.30.160.60">
    <property type="entry name" value="Classic Zinc Finger"/>
    <property type="match status" value="5"/>
</dbReference>
<feature type="domain" description="C2H2-type" evidence="17">
    <location>
        <begin position="477"/>
        <end position="504"/>
    </location>
</feature>
<evidence type="ECO:0000256" key="7">
    <source>
        <dbReference type="ARBA" id="ARBA00022737"/>
    </source>
</evidence>
<dbReference type="InterPro" id="IPR051497">
    <property type="entry name" value="Dev/Hematopoietic_TF"/>
</dbReference>
<accession>A0AAN9Y8Y1</accession>
<dbReference type="GO" id="GO:0016514">
    <property type="term" value="C:SWI/SNF complex"/>
    <property type="evidence" value="ECO:0007669"/>
    <property type="project" value="UniProtKB-ARBA"/>
</dbReference>
<keyword evidence="9" id="KW-0862">Zinc</keyword>
<dbReference type="InterPro" id="IPR036236">
    <property type="entry name" value="Znf_C2H2_sf"/>
</dbReference>
<dbReference type="FunFam" id="3.30.160.60:FF:001175">
    <property type="entry name" value="Zinc finger, C2H2 type"/>
    <property type="match status" value="1"/>
</dbReference>
<evidence type="ECO:0000256" key="11">
    <source>
        <dbReference type="ARBA" id="ARBA00023015"/>
    </source>
</evidence>
<evidence type="ECO:0000256" key="5">
    <source>
        <dbReference type="ARBA" id="ARBA00022553"/>
    </source>
</evidence>
<dbReference type="AlphaFoldDB" id="A0AAN9Y8Y1"/>
<keyword evidence="14" id="KW-0539">Nucleus</keyword>
<feature type="compositionally biased region" description="Acidic residues" evidence="16">
    <location>
        <begin position="573"/>
        <end position="629"/>
    </location>
</feature>
<feature type="region of interest" description="Disordered" evidence="16">
    <location>
        <begin position="303"/>
        <end position="332"/>
    </location>
</feature>
<dbReference type="FunFam" id="3.30.160.60:FF:000037">
    <property type="entry name" value="B-cell lymphoma/leukemia 11A isoform X1"/>
    <property type="match status" value="1"/>
</dbReference>
<feature type="region of interest" description="Disordered" evidence="16">
    <location>
        <begin position="223"/>
        <end position="266"/>
    </location>
</feature>
<keyword evidence="6" id="KW-0479">Metal-binding</keyword>
<protein>
    <recommendedName>
        <fullName evidence="17">C2H2-type domain-containing protein</fullName>
    </recommendedName>
</protein>
<keyword evidence="10" id="KW-0832">Ubl conjugation</keyword>
<evidence type="ECO:0000256" key="3">
    <source>
        <dbReference type="ARBA" id="ARBA00022491"/>
    </source>
</evidence>
<evidence type="ECO:0000256" key="2">
    <source>
        <dbReference type="ARBA" id="ARBA00022481"/>
    </source>
</evidence>
<feature type="compositionally biased region" description="Polar residues" evidence="16">
    <location>
        <begin position="661"/>
        <end position="676"/>
    </location>
</feature>
<organism evidence="18 19">
    <name type="scientific">Parthenolecanium corni</name>
    <dbReference type="NCBI Taxonomy" id="536013"/>
    <lineage>
        <taxon>Eukaryota</taxon>
        <taxon>Metazoa</taxon>
        <taxon>Ecdysozoa</taxon>
        <taxon>Arthropoda</taxon>
        <taxon>Hexapoda</taxon>
        <taxon>Insecta</taxon>
        <taxon>Pterygota</taxon>
        <taxon>Neoptera</taxon>
        <taxon>Paraneoptera</taxon>
        <taxon>Hemiptera</taxon>
        <taxon>Sternorrhyncha</taxon>
        <taxon>Coccoidea</taxon>
        <taxon>Coccidae</taxon>
        <taxon>Parthenolecanium</taxon>
    </lineage>
</organism>
<dbReference type="PANTHER" id="PTHR45993:SF6">
    <property type="entry name" value="C2H2-TYPE DOMAIN-CONTAINING PROTEIN"/>
    <property type="match status" value="1"/>
</dbReference>
<gene>
    <name evidence="18" type="ORF">V9T40_005704</name>
</gene>
<evidence type="ECO:0000256" key="13">
    <source>
        <dbReference type="ARBA" id="ARBA00023163"/>
    </source>
</evidence>
<sequence length="1031" mass="110009">MSDTVYEALTRAAQHTRGSCILELILHNMGSRFNLQYLVDTRYPLVDENFLMISREKILLMEPSYYICSTCKLRLHSAWRLVQHAQHVHGIKIYVDSSSPSSSSSSSLSPSANAASSLAVAAASASKSANASSANNHSSSSSCSASSALSGCSGASSTGAGCATSAGSSLAGTTLPLPASAAAAAAAAAISRLPLLPPSSAVDAAAAHNRFAVGGLLGMQLNEPPPALRHHQFPSPLGLHGGASVPPPPSSMFSRPSSASSSHHENHFRMEQIVSEQFRLNQHHSLNLAAAAAAVAAAGGIPPPHSPYGPADRPPSAGARMIPPPPSLPMEPQLDYYSQRLRQLAGTTSPGVSTTASSGPLPLRKQTPPAFTSPGNSQPLPSSRSSTSPRNLSGGLGANVNHNNNNNVSMSNNNLSEGGSDVDLSSPSSKMAAHDENDSLDLSSNMKTDAGASADEKPADFSVSQSAHGAESEEKNRECEYCGKKFRFQSNLVVHRRTHTGEKPFKCSVCNHACTQSSKLKRHMKIHRKSNRGNGQTGGEGAEAAPVNGDGSTTSTPDDQMSNDGEEGGCSTDVEEQERMVDEDDEEALEEEEEEEEEEDDEEEDEEEEEEDMELDEEGDEDDDGDVPEDLTTKSTSSTPSNAAAGAEEMSKSLHSPRPTPSQTPLGKSTTPLLESSTKIGSSSLVGELMDTFGLSNIQQYSEAYKQAKQALMQEGAAHNPHIRKKDEAAALEAVGINNNNGISKLDGIPTHLPNGLKVKSLASLKMKEEFAKSLAMASQQPPLDIIGASHSFFGSGMPFENLLDVANKRMKLDMDGRHNPLLGRNGLPPDDSIYPGLWFPAMASTHPRDLFGRGDMPLDMFKPSRASKSNLENRHDGAGAKSLAAAAAAAAAMNLNLPGHQPQPHMKKESRRNDTCEYCGKVFKNCSNLTVHRRSHTGEKPYKCELCSYACAQSSKLTRHMKTHGRMGKDVYKCRFCEMPFSVPSTLEKHMRKCVVNQNMKNDNNGHMVMPSMLLKCEDDSSLSSAKDNT</sequence>
<feature type="compositionally biased region" description="Polar residues" evidence="16">
    <location>
        <begin position="550"/>
        <end position="563"/>
    </location>
</feature>
<keyword evidence="11" id="KW-0805">Transcription regulation</keyword>
<dbReference type="GO" id="GO:0008270">
    <property type="term" value="F:zinc ion binding"/>
    <property type="evidence" value="ECO:0007669"/>
    <property type="project" value="UniProtKB-KW"/>
</dbReference>
<dbReference type="PANTHER" id="PTHR45993">
    <property type="entry name" value="B-CELL LYMPHOMA/LEUKEMIA 11"/>
    <property type="match status" value="1"/>
</dbReference>
<comment type="caution">
    <text evidence="18">The sequence shown here is derived from an EMBL/GenBank/DDBJ whole genome shotgun (WGS) entry which is preliminary data.</text>
</comment>
<evidence type="ECO:0000256" key="16">
    <source>
        <dbReference type="SAM" id="MobiDB-lite"/>
    </source>
</evidence>
<dbReference type="Proteomes" id="UP001367676">
    <property type="component" value="Unassembled WGS sequence"/>
</dbReference>
<feature type="domain" description="C2H2-type" evidence="17">
    <location>
        <begin position="973"/>
        <end position="1003"/>
    </location>
</feature>
<dbReference type="PROSITE" id="PS00028">
    <property type="entry name" value="ZINC_FINGER_C2H2_1"/>
    <property type="match status" value="5"/>
</dbReference>
<feature type="compositionally biased region" description="Polar residues" evidence="16">
    <location>
        <begin position="345"/>
        <end position="358"/>
    </location>
</feature>
<dbReference type="GO" id="GO:0006357">
    <property type="term" value="P:regulation of transcription by RNA polymerase II"/>
    <property type="evidence" value="ECO:0007669"/>
    <property type="project" value="TreeGrafter"/>
</dbReference>
<reference evidence="18 19" key="1">
    <citation type="submission" date="2024-03" db="EMBL/GenBank/DDBJ databases">
        <title>Adaptation during the transition from Ophiocordyceps entomopathogen to insect associate is accompanied by gene loss and intensified selection.</title>
        <authorList>
            <person name="Ward C.M."/>
            <person name="Onetto C.A."/>
            <person name="Borneman A.R."/>
        </authorList>
    </citation>
    <scope>NUCLEOTIDE SEQUENCE [LARGE SCALE GENOMIC DNA]</scope>
    <source>
        <strain evidence="18">AWRI1</strain>
        <tissue evidence="18">Single Adult Female</tissue>
    </source>
</reference>
<evidence type="ECO:0000313" key="19">
    <source>
        <dbReference type="Proteomes" id="UP001367676"/>
    </source>
</evidence>
<keyword evidence="2" id="KW-0488">Methylation</keyword>
<evidence type="ECO:0000256" key="6">
    <source>
        <dbReference type="ARBA" id="ARBA00022723"/>
    </source>
</evidence>
<feature type="region of interest" description="Disordered" evidence="16">
    <location>
        <begin position="520"/>
        <end position="676"/>
    </location>
</feature>
<dbReference type="PROSITE" id="PS50157">
    <property type="entry name" value="ZINC_FINGER_C2H2_2"/>
    <property type="match status" value="5"/>
</dbReference>
<feature type="domain" description="C2H2-type" evidence="17">
    <location>
        <begin position="943"/>
        <end position="965"/>
    </location>
</feature>
<evidence type="ECO:0000256" key="8">
    <source>
        <dbReference type="ARBA" id="ARBA00022771"/>
    </source>
</evidence>
<evidence type="ECO:0000313" key="18">
    <source>
        <dbReference type="EMBL" id="KAK7604518.1"/>
    </source>
</evidence>
<dbReference type="GO" id="GO:0000978">
    <property type="term" value="F:RNA polymerase II cis-regulatory region sequence-specific DNA binding"/>
    <property type="evidence" value="ECO:0007669"/>
    <property type="project" value="TreeGrafter"/>
</dbReference>
<keyword evidence="5" id="KW-0597">Phosphoprotein</keyword>
<dbReference type="InterPro" id="IPR013087">
    <property type="entry name" value="Znf_C2H2_type"/>
</dbReference>
<dbReference type="SMART" id="SM00355">
    <property type="entry name" value="ZnF_C2H2"/>
    <property type="match status" value="6"/>
</dbReference>
<name>A0AAN9Y8Y1_9HEMI</name>
<feature type="region of interest" description="Disordered" evidence="16">
    <location>
        <begin position="345"/>
        <end position="476"/>
    </location>
</feature>
<evidence type="ECO:0000256" key="9">
    <source>
        <dbReference type="ARBA" id="ARBA00022833"/>
    </source>
</evidence>
<proteinExistence type="predicted"/>
<feature type="domain" description="C2H2-type" evidence="17">
    <location>
        <begin position="505"/>
        <end position="532"/>
    </location>
</feature>
<keyword evidence="7" id="KW-0677">Repeat</keyword>
<feature type="compositionally biased region" description="Low complexity" evidence="16">
    <location>
        <begin position="376"/>
        <end position="414"/>
    </location>
</feature>
<keyword evidence="12" id="KW-0238">DNA-binding</keyword>
<feature type="compositionally biased region" description="Basic residues" evidence="16">
    <location>
        <begin position="520"/>
        <end position="531"/>
    </location>
</feature>
<evidence type="ECO:0000256" key="15">
    <source>
        <dbReference type="PROSITE-ProRule" id="PRU00042"/>
    </source>
</evidence>
<feature type="compositionally biased region" description="Low complexity" evidence="16">
    <location>
        <begin position="251"/>
        <end position="261"/>
    </location>
</feature>
<feature type="compositionally biased region" description="Polar residues" evidence="16">
    <location>
        <begin position="633"/>
        <end position="642"/>
    </location>
</feature>
<evidence type="ECO:0000256" key="14">
    <source>
        <dbReference type="ARBA" id="ARBA00023242"/>
    </source>
</evidence>
<dbReference type="EMBL" id="JBBCAQ010000003">
    <property type="protein sequence ID" value="KAK7604518.1"/>
    <property type="molecule type" value="Genomic_DNA"/>
</dbReference>
<dbReference type="GO" id="GO:0003700">
    <property type="term" value="F:DNA-binding transcription factor activity"/>
    <property type="evidence" value="ECO:0007669"/>
    <property type="project" value="TreeGrafter"/>
</dbReference>
<evidence type="ECO:0000256" key="10">
    <source>
        <dbReference type="ARBA" id="ARBA00022843"/>
    </source>
</evidence>
<dbReference type="Pfam" id="PF00096">
    <property type="entry name" value="zf-C2H2"/>
    <property type="match status" value="5"/>
</dbReference>
<evidence type="ECO:0000256" key="12">
    <source>
        <dbReference type="ARBA" id="ARBA00023125"/>
    </source>
</evidence>
<dbReference type="SUPFAM" id="SSF57667">
    <property type="entry name" value="beta-beta-alpha zinc fingers"/>
    <property type="match status" value="3"/>
</dbReference>
<keyword evidence="3" id="KW-0678">Repressor</keyword>
<keyword evidence="4" id="KW-1017">Isopeptide bond</keyword>
<keyword evidence="13" id="KW-0804">Transcription</keyword>
<feature type="domain" description="C2H2-type" evidence="17">
    <location>
        <begin position="915"/>
        <end position="942"/>
    </location>
</feature>
<dbReference type="FunFam" id="3.30.160.60:FF:000106">
    <property type="entry name" value="B-cell lymphoma/leukemia 11A isoform X2"/>
    <property type="match status" value="1"/>
</dbReference>
<dbReference type="FunFam" id="3.30.160.60:FF:000046">
    <property type="entry name" value="Putative B-cell lymphoma/leukemia 11A"/>
    <property type="match status" value="1"/>
</dbReference>
<evidence type="ECO:0000259" key="17">
    <source>
        <dbReference type="PROSITE" id="PS50157"/>
    </source>
</evidence>
<evidence type="ECO:0000256" key="1">
    <source>
        <dbReference type="ARBA" id="ARBA00004123"/>
    </source>
</evidence>
<evidence type="ECO:0000256" key="4">
    <source>
        <dbReference type="ARBA" id="ARBA00022499"/>
    </source>
</evidence>
<keyword evidence="19" id="KW-1185">Reference proteome</keyword>